<dbReference type="PROSITE" id="PS50082">
    <property type="entry name" value="WD_REPEATS_2"/>
    <property type="match status" value="6"/>
</dbReference>
<keyword evidence="2" id="KW-0677">Repeat</keyword>
<dbReference type="AlphaFoldDB" id="A0A9P8P7T1"/>
<comment type="caution">
    <text evidence="5">The sequence shown here is derived from an EMBL/GenBank/DDBJ whole genome shotgun (WGS) entry which is preliminary data.</text>
</comment>
<proteinExistence type="inferred from homology"/>
<evidence type="ECO:0000256" key="2">
    <source>
        <dbReference type="ARBA" id="ARBA00022737"/>
    </source>
</evidence>
<evidence type="ECO:0000313" key="5">
    <source>
        <dbReference type="EMBL" id="KAH3666595.1"/>
    </source>
</evidence>
<dbReference type="Proteomes" id="UP000769528">
    <property type="component" value="Unassembled WGS sequence"/>
</dbReference>
<dbReference type="OrthoDB" id="284782at2759"/>
<evidence type="ECO:0000313" key="6">
    <source>
        <dbReference type="Proteomes" id="UP000769528"/>
    </source>
</evidence>
<protein>
    <recommendedName>
        <fullName evidence="3">Probable cytosolic iron-sulfur protein assembly protein 1</fullName>
    </recommendedName>
</protein>
<feature type="repeat" description="WD" evidence="4">
    <location>
        <begin position="191"/>
        <end position="225"/>
    </location>
</feature>
<dbReference type="InterPro" id="IPR015943">
    <property type="entry name" value="WD40/YVTN_repeat-like_dom_sf"/>
</dbReference>
<dbReference type="GO" id="GO:0097361">
    <property type="term" value="C:cytosolic [4Fe-4S] assembly targeting complex"/>
    <property type="evidence" value="ECO:0007669"/>
    <property type="project" value="InterPro"/>
</dbReference>
<accession>A0A9P8P7T1</accession>
<dbReference type="InterPro" id="IPR036322">
    <property type="entry name" value="WD40_repeat_dom_sf"/>
</dbReference>
<feature type="repeat" description="WD" evidence="4">
    <location>
        <begin position="147"/>
        <end position="179"/>
    </location>
</feature>
<reference evidence="5" key="1">
    <citation type="journal article" date="2021" name="Open Biol.">
        <title>Shared evolutionary footprints suggest mitochondrial oxidative damage underlies multiple complex I losses in fungi.</title>
        <authorList>
            <person name="Schikora-Tamarit M.A."/>
            <person name="Marcet-Houben M."/>
            <person name="Nosek J."/>
            <person name="Gabaldon T."/>
        </authorList>
    </citation>
    <scope>NUCLEOTIDE SEQUENCE</scope>
    <source>
        <strain evidence="5">CBS6341</strain>
    </source>
</reference>
<dbReference type="PRINTS" id="PR00320">
    <property type="entry name" value="GPROTEINBRPT"/>
</dbReference>
<reference evidence="5" key="2">
    <citation type="submission" date="2021-01" db="EMBL/GenBank/DDBJ databases">
        <authorList>
            <person name="Schikora-Tamarit M.A."/>
        </authorList>
    </citation>
    <scope>NUCLEOTIDE SEQUENCE</scope>
    <source>
        <strain evidence="5">CBS6341</strain>
    </source>
</reference>
<dbReference type="GO" id="GO:0016226">
    <property type="term" value="P:iron-sulfur cluster assembly"/>
    <property type="evidence" value="ECO:0007669"/>
    <property type="project" value="UniProtKB-UniRule"/>
</dbReference>
<dbReference type="InterPro" id="IPR028608">
    <property type="entry name" value="CIAO1/Cia1"/>
</dbReference>
<dbReference type="PANTHER" id="PTHR19920">
    <property type="entry name" value="WD40 PROTEIN CIAO1"/>
    <property type="match status" value="1"/>
</dbReference>
<dbReference type="PROSITE" id="PS50294">
    <property type="entry name" value="WD_REPEATS_REGION"/>
    <property type="match status" value="3"/>
</dbReference>
<comment type="function">
    <text evidence="3">Essential component of the cytosolic iron-sulfur (Fe/S) protein assembly machinery. Required for the maturation of extramitochondrial Fe/S proteins.</text>
</comment>
<dbReference type="PROSITE" id="PS00678">
    <property type="entry name" value="WD_REPEATS_1"/>
    <property type="match status" value="1"/>
</dbReference>
<dbReference type="Gene3D" id="2.130.10.10">
    <property type="entry name" value="YVTN repeat-like/Quinoprotein amine dehydrogenase"/>
    <property type="match status" value="1"/>
</dbReference>
<dbReference type="GO" id="GO:0005634">
    <property type="term" value="C:nucleus"/>
    <property type="evidence" value="ECO:0007669"/>
    <property type="project" value="UniProtKB-SubCell"/>
</dbReference>
<dbReference type="PANTHER" id="PTHR19920:SF0">
    <property type="entry name" value="CYTOSOLIC IRON-SULFUR PROTEIN ASSEMBLY PROTEIN CIAO1-RELATED"/>
    <property type="match status" value="1"/>
</dbReference>
<feature type="repeat" description="WD" evidence="4">
    <location>
        <begin position="101"/>
        <end position="142"/>
    </location>
</feature>
<keyword evidence="6" id="KW-1185">Reference proteome</keyword>
<evidence type="ECO:0000256" key="1">
    <source>
        <dbReference type="ARBA" id="ARBA00022574"/>
    </source>
</evidence>
<dbReference type="InterPro" id="IPR019775">
    <property type="entry name" value="WD40_repeat_CS"/>
</dbReference>
<dbReference type="InterPro" id="IPR020472">
    <property type="entry name" value="WD40_PAC1"/>
</dbReference>
<keyword evidence="3" id="KW-0963">Cytoplasm</keyword>
<dbReference type="EMBL" id="JAEUBF010001424">
    <property type="protein sequence ID" value="KAH3666595.1"/>
    <property type="molecule type" value="Genomic_DNA"/>
</dbReference>
<gene>
    <name evidence="3" type="primary">CIA1</name>
    <name evidence="5" type="ORF">WICMUC_005579</name>
</gene>
<evidence type="ECO:0000256" key="4">
    <source>
        <dbReference type="PROSITE-ProRule" id="PRU00221"/>
    </source>
</evidence>
<evidence type="ECO:0000256" key="3">
    <source>
        <dbReference type="HAMAP-Rule" id="MF_03037"/>
    </source>
</evidence>
<dbReference type="SUPFAM" id="SSF50978">
    <property type="entry name" value="WD40 repeat-like"/>
    <property type="match status" value="1"/>
</dbReference>
<dbReference type="CDD" id="cd00200">
    <property type="entry name" value="WD40"/>
    <property type="match status" value="1"/>
</dbReference>
<sequence>MTVEIQLIKNVPAHNDKVWSISIHKTLPLLATVSSDKVCKIFNLKTFELISDLDNTHKRSIRSVSWKPTNDFGPSLACGSFDSTISVWGTDDDEWSLLAVIEGHENEVKCVDWSSNGDLLASCSRDKSIWIWEADDHNEEFECISVLQEHTQDVKHVVWHPSLDLLASSSYDDSIRLWKEDDDDWLCAAELKGHKGTVWCSDFEASEEKLRLVSCSDDCTVKIWENQPDDYDENVWRLQSELPISHSRAIYSVSWSSNSGRIASVGSDGKLVIYEEVQSNIWNIIATKELSHGVYEVNTVKWFISEDKEFLITGGDDGSIKIWNV</sequence>
<name>A0A9P8P7T1_9ASCO</name>
<comment type="subcellular location">
    <subcellularLocation>
        <location evidence="3">Cytoplasm</location>
    </subcellularLocation>
    <subcellularLocation>
        <location evidence="3">Nucleus</location>
    </subcellularLocation>
    <text evidence="3">Preferentially localized to the nucleus.</text>
</comment>
<dbReference type="HAMAP" id="MF_03037">
    <property type="entry name" value="ciao1"/>
    <property type="match status" value="1"/>
</dbReference>
<feature type="repeat" description="WD" evidence="4">
    <location>
        <begin position="305"/>
        <end position="325"/>
    </location>
</feature>
<organism evidence="5 6">
    <name type="scientific">Wickerhamomyces mucosus</name>
    <dbReference type="NCBI Taxonomy" id="1378264"/>
    <lineage>
        <taxon>Eukaryota</taxon>
        <taxon>Fungi</taxon>
        <taxon>Dikarya</taxon>
        <taxon>Ascomycota</taxon>
        <taxon>Saccharomycotina</taxon>
        <taxon>Saccharomycetes</taxon>
        <taxon>Phaffomycetales</taxon>
        <taxon>Wickerhamomycetaceae</taxon>
        <taxon>Wickerhamomyces</taxon>
    </lineage>
</organism>
<dbReference type="SMART" id="SM00320">
    <property type="entry name" value="WD40"/>
    <property type="match status" value="7"/>
</dbReference>
<dbReference type="Pfam" id="PF00400">
    <property type="entry name" value="WD40"/>
    <property type="match status" value="7"/>
</dbReference>
<feature type="repeat" description="WD" evidence="4">
    <location>
        <begin position="243"/>
        <end position="275"/>
    </location>
</feature>
<dbReference type="InterPro" id="IPR001680">
    <property type="entry name" value="WD40_rpt"/>
</dbReference>
<comment type="subunit">
    <text evidence="3">Interacts with NAR1.</text>
</comment>
<keyword evidence="1 4" id="KW-0853">WD repeat</keyword>
<feature type="repeat" description="WD" evidence="4">
    <location>
        <begin position="54"/>
        <end position="88"/>
    </location>
</feature>
<comment type="similarity">
    <text evidence="3">Belongs to the WD repeat CIA1 family.</text>
</comment>
<keyword evidence="3" id="KW-0539">Nucleus</keyword>